<dbReference type="SUPFAM" id="SSF53955">
    <property type="entry name" value="Lysozyme-like"/>
    <property type="match status" value="1"/>
</dbReference>
<dbReference type="Gene3D" id="1.10.530.10">
    <property type="match status" value="1"/>
</dbReference>
<reference evidence="2" key="1">
    <citation type="journal article" date="2015" name="Nature">
        <title>Complex archaea that bridge the gap between prokaryotes and eukaryotes.</title>
        <authorList>
            <person name="Spang A."/>
            <person name="Saw J.H."/>
            <person name="Jorgensen S.L."/>
            <person name="Zaremba-Niedzwiedzka K."/>
            <person name="Martijn J."/>
            <person name="Lind A.E."/>
            <person name="van Eijk R."/>
            <person name="Schleper C."/>
            <person name="Guy L."/>
            <person name="Ettema T.J."/>
        </authorList>
    </citation>
    <scope>NUCLEOTIDE SEQUENCE</scope>
</reference>
<dbReference type="AlphaFoldDB" id="A0A0F9DJ23"/>
<comment type="caution">
    <text evidence="2">The sequence shown here is derived from an EMBL/GenBank/DDBJ whole genome shotgun (WGS) entry which is preliminary data.</text>
</comment>
<evidence type="ECO:0000259" key="1">
    <source>
        <dbReference type="Pfam" id="PF01464"/>
    </source>
</evidence>
<sequence>MPGISNNLLEREKPLSGTIKKYAKLFEIDPNVVRALMTQESAFVAEATSPTGAYGYGQFTGIGARQVYQNISQMDERAADLAGFRKNRASEPDMGIKAICATLWWLYHVKYKNVEDTVVKLEAVLTFYNSGGRPAALVVRHGGHAKALPFIQQLPRNVRSQSEKYAPQVAAWYLKWHEHYKVITPTAPPVSDEPGLDAKYVALVEALKLLGSEDERVDVLIDSRDGLTEVTIILPGEYK</sequence>
<dbReference type="EMBL" id="LAZR01041428">
    <property type="protein sequence ID" value="KKL12018.1"/>
    <property type="molecule type" value="Genomic_DNA"/>
</dbReference>
<gene>
    <name evidence="2" type="ORF">LCGC14_2539970</name>
</gene>
<accession>A0A0F9DJ23</accession>
<protein>
    <recommendedName>
        <fullName evidence="1">Transglycosylase SLT domain-containing protein</fullName>
    </recommendedName>
</protein>
<name>A0A0F9DJ23_9ZZZZ</name>
<evidence type="ECO:0000313" key="2">
    <source>
        <dbReference type="EMBL" id="KKL12018.1"/>
    </source>
</evidence>
<dbReference type="InterPro" id="IPR023346">
    <property type="entry name" value="Lysozyme-like_dom_sf"/>
</dbReference>
<organism evidence="2">
    <name type="scientific">marine sediment metagenome</name>
    <dbReference type="NCBI Taxonomy" id="412755"/>
    <lineage>
        <taxon>unclassified sequences</taxon>
        <taxon>metagenomes</taxon>
        <taxon>ecological metagenomes</taxon>
    </lineage>
</organism>
<proteinExistence type="predicted"/>
<dbReference type="InterPro" id="IPR008258">
    <property type="entry name" value="Transglycosylase_SLT_dom_1"/>
</dbReference>
<dbReference type="Pfam" id="PF01464">
    <property type="entry name" value="SLT"/>
    <property type="match status" value="1"/>
</dbReference>
<feature type="domain" description="Transglycosylase SLT" evidence="1">
    <location>
        <begin position="19"/>
        <end position="134"/>
    </location>
</feature>